<keyword evidence="4" id="KW-1185">Reference proteome</keyword>
<dbReference type="PANTHER" id="PTHR14944">
    <property type="entry name" value="RPA-RELATED PROTEIN RADX"/>
    <property type="match status" value="1"/>
</dbReference>
<dbReference type="InterPro" id="IPR012340">
    <property type="entry name" value="NA-bd_OB-fold"/>
</dbReference>
<evidence type="ECO:0000256" key="1">
    <source>
        <dbReference type="SAM" id="MobiDB-lite"/>
    </source>
</evidence>
<feature type="domain" description="Replication factor-A protein 1 N-terminal" evidence="2">
    <location>
        <begin position="163"/>
        <end position="245"/>
    </location>
</feature>
<gene>
    <name evidence="3" type="ORF">NCGR_LOCUS29722</name>
</gene>
<dbReference type="GO" id="GO:0005634">
    <property type="term" value="C:nucleus"/>
    <property type="evidence" value="ECO:0007669"/>
    <property type="project" value="InterPro"/>
</dbReference>
<evidence type="ECO:0000313" key="3">
    <source>
        <dbReference type="EMBL" id="CAD6245405.1"/>
    </source>
</evidence>
<feature type="domain" description="Replication factor-A protein 1 N-terminal" evidence="2">
    <location>
        <begin position="302"/>
        <end position="401"/>
    </location>
</feature>
<dbReference type="SUPFAM" id="SSF50249">
    <property type="entry name" value="Nucleic acid-binding proteins"/>
    <property type="match status" value="5"/>
</dbReference>
<feature type="region of interest" description="Disordered" evidence="1">
    <location>
        <begin position="849"/>
        <end position="884"/>
    </location>
</feature>
<protein>
    <recommendedName>
        <fullName evidence="2">Replication factor-A protein 1 N-terminal domain-containing protein</fullName>
    </recommendedName>
</protein>
<proteinExistence type="predicted"/>
<evidence type="ECO:0000313" key="4">
    <source>
        <dbReference type="Proteomes" id="UP000604825"/>
    </source>
</evidence>
<feature type="domain" description="Replication factor-A protein 1 N-terminal" evidence="2">
    <location>
        <begin position="742"/>
        <end position="835"/>
    </location>
</feature>
<reference evidence="3" key="1">
    <citation type="submission" date="2020-10" db="EMBL/GenBank/DDBJ databases">
        <authorList>
            <person name="Han B."/>
            <person name="Lu T."/>
            <person name="Zhao Q."/>
            <person name="Huang X."/>
            <person name="Zhao Y."/>
        </authorList>
    </citation>
    <scope>NUCLEOTIDE SEQUENCE</scope>
</reference>
<sequence>MEVDLSFGAVAAIWEGEVAREMPLVLQVLVVRTCSCPKRPEPGWCHAALSDGAHLIAGHLRLDETASAAVRAAPRGYGAVVRLLDFETRTNIEGARSIDSEHAEVLRTSLKIGDPKRYQPGYLVKKHEKLDAQLVTSSSKQNFRAHPIGQGLKQLLMRGVVAMLQHPVMQVVGVSLLRPEPKTLVKYHLILSDGVHTQNATLHPRLNDLVKETHLRKGTIVRLLDFVCCNVRYRSIITVWQLKVLPIECELIGSPKACELCCIEKVYGLDSESIEPYSGSVSNYAQPNNGPYFTCQGLNWYLTQGAVVAIMEGEMAVERQPVLQVVDFSLASHNGFSFYRILLSDGVHQVYVNLFPHLSHLVEGSCLQKGTRVRLLRFIRDTVDQDQNCRIAIAVELEVLQTECELIGNPTFYELGNKQSHSNLESLLPISGSFCKDQGGMEMQASLTWGAVAAIWEDVAAVVQPVLQVFDLLVWAEMDEPWLSPILLSDGTHLIRGGLSPYIISSSIFRDSRLHMGAVVRLLEFTCHNDRSERVIVVLKLEVLRTDCTMVGNPKQYPSGKFENKREELDAESLSSNAKLNCEAYSAGQRLKEFLTRRGMVTALQQPVMQVVDVSLMRSELKKFGRYHLILSDTVHTQYATLAPGLNHLVENILLIKGSIIRLLEFICDTAKSPSMIIVIQLEVLQTVCELIGSPKAYELSLFEKPYVPEGKYGEPYPRSVANYAQPMNGPCPSGQGFKGHLTWGAVVAILEGQMIAEQQPVMQVVDVSKDNQERYHISLSDGVYWMCGFLISNLRHLVDNNCICIGTVVRLHKFFFDTFRNCRTIFFAQFEVLEKKWELIGSPTYKPVNKQKGSDAGHASYIPADAVGQSSGQSHPRYKGTPG</sequence>
<dbReference type="GO" id="GO:0003697">
    <property type="term" value="F:single-stranded DNA binding"/>
    <property type="evidence" value="ECO:0007669"/>
    <property type="project" value="InterPro"/>
</dbReference>
<dbReference type="OrthoDB" id="695979at2759"/>
<dbReference type="Gene3D" id="2.40.50.140">
    <property type="entry name" value="Nucleic acid-binding proteins"/>
    <property type="match status" value="6"/>
</dbReference>
<organism evidence="3 4">
    <name type="scientific">Miscanthus lutarioriparius</name>
    <dbReference type="NCBI Taxonomy" id="422564"/>
    <lineage>
        <taxon>Eukaryota</taxon>
        <taxon>Viridiplantae</taxon>
        <taxon>Streptophyta</taxon>
        <taxon>Embryophyta</taxon>
        <taxon>Tracheophyta</taxon>
        <taxon>Spermatophyta</taxon>
        <taxon>Magnoliopsida</taxon>
        <taxon>Liliopsida</taxon>
        <taxon>Poales</taxon>
        <taxon>Poaceae</taxon>
        <taxon>PACMAD clade</taxon>
        <taxon>Panicoideae</taxon>
        <taxon>Andropogonodae</taxon>
        <taxon>Andropogoneae</taxon>
        <taxon>Saccharinae</taxon>
        <taxon>Miscanthus</taxon>
    </lineage>
</organism>
<dbReference type="InterPro" id="IPR040893">
    <property type="entry name" value="RADX"/>
</dbReference>
<dbReference type="EMBL" id="CAJGYO010000007">
    <property type="protein sequence ID" value="CAD6245405.1"/>
    <property type="molecule type" value="Genomic_DNA"/>
</dbReference>
<comment type="caution">
    <text evidence="3">The sequence shown here is derived from an EMBL/GenBank/DDBJ whole genome shotgun (WGS) entry which is preliminary data.</text>
</comment>
<dbReference type="Proteomes" id="UP000604825">
    <property type="component" value="Unassembled WGS sequence"/>
</dbReference>
<dbReference type="GO" id="GO:0006260">
    <property type="term" value="P:DNA replication"/>
    <property type="evidence" value="ECO:0007669"/>
    <property type="project" value="InterPro"/>
</dbReference>
<dbReference type="PANTHER" id="PTHR14944:SF2">
    <property type="entry name" value="RPA-RELATED PROTEIN RADX"/>
    <property type="match status" value="1"/>
</dbReference>
<dbReference type="InterPro" id="IPR007199">
    <property type="entry name" value="Rep_factor-A_N"/>
</dbReference>
<feature type="domain" description="Replication factor-A protein 1 N-terminal" evidence="2">
    <location>
        <begin position="605"/>
        <end position="686"/>
    </location>
</feature>
<feature type="domain" description="Replication factor-A protein 1 N-terminal" evidence="2">
    <location>
        <begin position="447"/>
        <end position="545"/>
    </location>
</feature>
<name>A0A811PDA8_9POAL</name>
<dbReference type="Pfam" id="PF04057">
    <property type="entry name" value="Rep-A_N"/>
    <property type="match status" value="5"/>
</dbReference>
<accession>A0A811PDA8</accession>
<dbReference type="AlphaFoldDB" id="A0A811PDA8"/>
<evidence type="ECO:0000259" key="2">
    <source>
        <dbReference type="Pfam" id="PF04057"/>
    </source>
</evidence>